<feature type="compositionally biased region" description="Basic residues" evidence="1">
    <location>
        <begin position="42"/>
        <end position="56"/>
    </location>
</feature>
<reference evidence="2" key="2">
    <citation type="journal article" date="2015" name="Data Brief">
        <title>Shoot transcriptome of the giant reed, Arundo donax.</title>
        <authorList>
            <person name="Barrero R.A."/>
            <person name="Guerrero F.D."/>
            <person name="Moolhuijzen P."/>
            <person name="Goolsby J.A."/>
            <person name="Tidwell J."/>
            <person name="Bellgard S.E."/>
            <person name="Bellgard M.I."/>
        </authorList>
    </citation>
    <scope>NUCLEOTIDE SEQUENCE</scope>
    <source>
        <tissue evidence="2">Shoot tissue taken approximately 20 cm above the soil surface</tissue>
    </source>
</reference>
<dbReference type="EMBL" id="GBRH01256519">
    <property type="protein sequence ID" value="JAD41376.1"/>
    <property type="molecule type" value="Transcribed_RNA"/>
</dbReference>
<name>A0A0A8ZRF6_ARUDO</name>
<evidence type="ECO:0000256" key="1">
    <source>
        <dbReference type="SAM" id="MobiDB-lite"/>
    </source>
</evidence>
<protein>
    <submittedName>
        <fullName evidence="2">Uncharacterized protein</fullName>
    </submittedName>
</protein>
<organism evidence="2">
    <name type="scientific">Arundo donax</name>
    <name type="common">Giant reed</name>
    <name type="synonym">Donax arundinaceus</name>
    <dbReference type="NCBI Taxonomy" id="35708"/>
    <lineage>
        <taxon>Eukaryota</taxon>
        <taxon>Viridiplantae</taxon>
        <taxon>Streptophyta</taxon>
        <taxon>Embryophyta</taxon>
        <taxon>Tracheophyta</taxon>
        <taxon>Spermatophyta</taxon>
        <taxon>Magnoliopsida</taxon>
        <taxon>Liliopsida</taxon>
        <taxon>Poales</taxon>
        <taxon>Poaceae</taxon>
        <taxon>PACMAD clade</taxon>
        <taxon>Arundinoideae</taxon>
        <taxon>Arundineae</taxon>
        <taxon>Arundo</taxon>
    </lineage>
</organism>
<reference evidence="2" key="1">
    <citation type="submission" date="2014-09" db="EMBL/GenBank/DDBJ databases">
        <authorList>
            <person name="Magalhaes I.L.F."/>
            <person name="Oliveira U."/>
            <person name="Santos F.R."/>
            <person name="Vidigal T.H.D.A."/>
            <person name="Brescovit A.D."/>
            <person name="Santos A.J."/>
        </authorList>
    </citation>
    <scope>NUCLEOTIDE SEQUENCE</scope>
    <source>
        <tissue evidence="2">Shoot tissue taken approximately 20 cm above the soil surface</tissue>
    </source>
</reference>
<evidence type="ECO:0000313" key="2">
    <source>
        <dbReference type="EMBL" id="JAD41376.1"/>
    </source>
</evidence>
<sequence length="56" mass="6558">MQAHLADHTLFGHSTLRRRFPPPQPRRPGPLRRLPGPDLVPRHRCGRRTCVTTRKR</sequence>
<accession>A0A0A8ZRF6</accession>
<dbReference type="AlphaFoldDB" id="A0A0A8ZRF6"/>
<proteinExistence type="predicted"/>
<feature type="region of interest" description="Disordered" evidence="1">
    <location>
        <begin position="1"/>
        <end position="56"/>
    </location>
</feature>